<sequence length="201" mass="21937">MNFFTQAIHETAPYLEHYGYFAVFAAIFLEGVGIPAPGVTMLVAGALAAGRGEMSLPLVLGTALGAAILGFNSGYWLGSIGGQAILRRLPFVNQAHVEKLHRLFLRWGVLLVLAAPFIDGLRQVNGYAAGIGAMSWPRFALTNLLGVCVWVGVWGGLAYEAGTHVVTLYRLLRVGDPRWYLGAGLAMLFVLAYLFWNRRRR</sequence>
<name>A0A3B0V1M2_9ZZZZ</name>
<feature type="transmembrane region" description="Helical" evidence="1">
    <location>
        <begin position="20"/>
        <end position="44"/>
    </location>
</feature>
<dbReference type="InterPro" id="IPR032816">
    <property type="entry name" value="VTT_dom"/>
</dbReference>
<reference evidence="3" key="1">
    <citation type="submission" date="2018-06" db="EMBL/GenBank/DDBJ databases">
        <authorList>
            <person name="Zhirakovskaya E."/>
        </authorList>
    </citation>
    <scope>NUCLEOTIDE SEQUENCE</scope>
</reference>
<dbReference type="GO" id="GO:0005886">
    <property type="term" value="C:plasma membrane"/>
    <property type="evidence" value="ECO:0007669"/>
    <property type="project" value="TreeGrafter"/>
</dbReference>
<dbReference type="PANTHER" id="PTHR42709">
    <property type="entry name" value="ALKALINE PHOSPHATASE LIKE PROTEIN"/>
    <property type="match status" value="1"/>
</dbReference>
<keyword evidence="1" id="KW-0472">Membrane</keyword>
<protein>
    <recommendedName>
        <fullName evidence="2">VTT domain-containing protein</fullName>
    </recommendedName>
</protein>
<feature type="transmembrane region" description="Helical" evidence="1">
    <location>
        <begin position="56"/>
        <end position="80"/>
    </location>
</feature>
<dbReference type="InterPro" id="IPR051311">
    <property type="entry name" value="DedA_domain"/>
</dbReference>
<dbReference type="EMBL" id="UOEY01000010">
    <property type="protein sequence ID" value="VAW34810.1"/>
    <property type="molecule type" value="Genomic_DNA"/>
</dbReference>
<accession>A0A3B0V1M2</accession>
<organism evidence="3">
    <name type="scientific">hydrothermal vent metagenome</name>
    <dbReference type="NCBI Taxonomy" id="652676"/>
    <lineage>
        <taxon>unclassified sequences</taxon>
        <taxon>metagenomes</taxon>
        <taxon>ecological metagenomes</taxon>
    </lineage>
</organism>
<keyword evidence="1" id="KW-0812">Transmembrane</keyword>
<gene>
    <name evidence="3" type="ORF">MNBD_DELTA04-672</name>
</gene>
<feature type="domain" description="VTT" evidence="2">
    <location>
        <begin position="37"/>
        <end position="156"/>
    </location>
</feature>
<evidence type="ECO:0000259" key="2">
    <source>
        <dbReference type="Pfam" id="PF09335"/>
    </source>
</evidence>
<feature type="transmembrane region" description="Helical" evidence="1">
    <location>
        <begin position="179"/>
        <end position="196"/>
    </location>
</feature>
<keyword evidence="1" id="KW-1133">Transmembrane helix</keyword>
<feature type="transmembrane region" description="Helical" evidence="1">
    <location>
        <begin position="139"/>
        <end position="159"/>
    </location>
</feature>
<evidence type="ECO:0000313" key="3">
    <source>
        <dbReference type="EMBL" id="VAW34810.1"/>
    </source>
</evidence>
<dbReference type="PANTHER" id="PTHR42709:SF2">
    <property type="entry name" value="INNER MEMBRANE PROTEIN YOHD"/>
    <property type="match status" value="1"/>
</dbReference>
<evidence type="ECO:0000256" key="1">
    <source>
        <dbReference type="SAM" id="Phobius"/>
    </source>
</evidence>
<proteinExistence type="predicted"/>
<dbReference type="AlphaFoldDB" id="A0A3B0V1M2"/>
<dbReference type="Pfam" id="PF09335">
    <property type="entry name" value="VTT_dom"/>
    <property type="match status" value="1"/>
</dbReference>